<comment type="caution">
    <text evidence="2">The sequence shown here is derived from an EMBL/GenBank/DDBJ whole genome shotgun (WGS) entry which is preliminary data.</text>
</comment>
<dbReference type="Proteomes" id="UP000612585">
    <property type="component" value="Unassembled WGS sequence"/>
</dbReference>
<dbReference type="PANTHER" id="PTHR18964">
    <property type="entry name" value="ROK (REPRESSOR, ORF, KINASE) FAMILY"/>
    <property type="match status" value="1"/>
</dbReference>
<evidence type="ECO:0000256" key="1">
    <source>
        <dbReference type="ARBA" id="ARBA00006479"/>
    </source>
</evidence>
<dbReference type="RefSeq" id="WP_203995703.1">
    <property type="nucleotide sequence ID" value="NZ_BOPG01000027.1"/>
</dbReference>
<comment type="similarity">
    <text evidence="1">Belongs to the ROK (NagC/XylR) family.</text>
</comment>
<dbReference type="SUPFAM" id="SSF53067">
    <property type="entry name" value="Actin-like ATPase domain"/>
    <property type="match status" value="1"/>
</dbReference>
<reference evidence="2" key="1">
    <citation type="submission" date="2021-01" db="EMBL/GenBank/DDBJ databases">
        <title>Whole genome shotgun sequence of Virgisporangium aurantiacum NBRC 16421.</title>
        <authorList>
            <person name="Komaki H."/>
            <person name="Tamura T."/>
        </authorList>
    </citation>
    <scope>NUCLEOTIDE SEQUENCE</scope>
    <source>
        <strain evidence="2">NBRC 16421</strain>
    </source>
</reference>
<protein>
    <submittedName>
        <fullName evidence="2">Glucokinase</fullName>
    </submittedName>
</protein>
<accession>A0A8J4DZJ6</accession>
<dbReference type="InterPro" id="IPR043129">
    <property type="entry name" value="ATPase_NBD"/>
</dbReference>
<keyword evidence="3" id="KW-1185">Reference proteome</keyword>
<dbReference type="Gene3D" id="3.30.420.40">
    <property type="match status" value="2"/>
</dbReference>
<organism evidence="2 3">
    <name type="scientific">Virgisporangium aurantiacum</name>
    <dbReference type="NCBI Taxonomy" id="175570"/>
    <lineage>
        <taxon>Bacteria</taxon>
        <taxon>Bacillati</taxon>
        <taxon>Actinomycetota</taxon>
        <taxon>Actinomycetes</taxon>
        <taxon>Micromonosporales</taxon>
        <taxon>Micromonosporaceae</taxon>
        <taxon>Virgisporangium</taxon>
    </lineage>
</organism>
<gene>
    <name evidence="2" type="primary">glk</name>
    <name evidence="2" type="ORF">Vau01_043160</name>
</gene>
<dbReference type="Pfam" id="PF00480">
    <property type="entry name" value="ROK"/>
    <property type="match status" value="1"/>
</dbReference>
<evidence type="ECO:0000313" key="3">
    <source>
        <dbReference type="Proteomes" id="UP000612585"/>
    </source>
</evidence>
<dbReference type="AlphaFoldDB" id="A0A8J4DZJ6"/>
<name>A0A8J4DZJ6_9ACTN</name>
<dbReference type="EMBL" id="BOPG01000027">
    <property type="protein sequence ID" value="GIJ56800.1"/>
    <property type="molecule type" value="Genomic_DNA"/>
</dbReference>
<sequence length="295" mass="30183">MSVLGIDFGGTKVALATADGGPPLRDTLRLPTLAPAGAAQVVERALAAARTLTRRPTAVGVSTFGVVSRDRIRLAPNVPGWDGLELPRLLREEFDATPVVVHNDVNAAATAELRWGALRGVDLGIYLNLGTGLGGALIAGGRVLTGAHGAAGEIGYLLGADPTRCFATGNAPLEEMASGGALATRGAALLGRDITTVSELFDLVDRPDIAALLDTAVDALAAAVANLCIAVDPQRVVIGGGMMSAARHILPRISALTARAVPFPPEIVAARFVHDAPLMGAIALALDAAQDVPRR</sequence>
<dbReference type="InterPro" id="IPR000600">
    <property type="entry name" value="ROK"/>
</dbReference>
<dbReference type="PANTHER" id="PTHR18964:SF149">
    <property type="entry name" value="BIFUNCTIONAL UDP-N-ACETYLGLUCOSAMINE 2-EPIMERASE_N-ACETYLMANNOSAMINE KINASE"/>
    <property type="match status" value="1"/>
</dbReference>
<evidence type="ECO:0000313" key="2">
    <source>
        <dbReference type="EMBL" id="GIJ56800.1"/>
    </source>
</evidence>
<proteinExistence type="inferred from homology"/>